<reference evidence="6" key="1">
    <citation type="submission" date="2023-02" db="EMBL/GenBank/DDBJ databases">
        <title>Description of Herbaspirillum huttiense subsp. nephrolepsisexaltata and Herbaspirillum huttiense subsp. lycopersicon.</title>
        <authorList>
            <person name="Poudel M."/>
            <person name="Sharma A."/>
            <person name="Goss E."/>
            <person name="Tapia J.H."/>
            <person name="Harmon C.M."/>
            <person name="Jones J.B."/>
        </authorList>
    </citation>
    <scope>NUCLEOTIDE SEQUENCE</scope>
    <source>
        <strain evidence="6">NC40101</strain>
    </source>
</reference>
<dbReference type="InterPro" id="IPR000847">
    <property type="entry name" value="LysR_HTH_N"/>
</dbReference>
<dbReference type="InterPro" id="IPR036388">
    <property type="entry name" value="WH-like_DNA-bd_sf"/>
</dbReference>
<dbReference type="InterPro" id="IPR058163">
    <property type="entry name" value="LysR-type_TF_proteobact-type"/>
</dbReference>
<comment type="similarity">
    <text evidence="1">Belongs to the LysR transcriptional regulatory family.</text>
</comment>
<evidence type="ECO:0000256" key="3">
    <source>
        <dbReference type="ARBA" id="ARBA00023125"/>
    </source>
</evidence>
<dbReference type="SUPFAM" id="SSF53850">
    <property type="entry name" value="Periplasmic binding protein-like II"/>
    <property type="match status" value="1"/>
</dbReference>
<sequence length="293" mass="32208">MDRFQEMTAFVAVVETGGFSAAARRLGESQSSVSKAVSALEQRLGVALLHRSTRSVTLTEHGRTYYARPVPLLEEMAQTDAELSSSTLDIAGPVRLATSATFGRLHVLPLVPVLLARYPGIRLDLQFSDGVRDLLADGVDLAIRVSPVLHPDAVVKRVASTPLVCVGARSYFRRHGLPRTPQDLVRHNCLIYNDMHEWPFSGPHGRFSVPVQGNLSANTVEAILAAVRAGVGLGLFNRASLVGEMRHPDIATVLDAYLKETRDISLVWPRRRFLPQRVRVVTDFFANELAARI</sequence>
<evidence type="ECO:0000256" key="4">
    <source>
        <dbReference type="ARBA" id="ARBA00023163"/>
    </source>
</evidence>
<dbReference type="GO" id="GO:0003700">
    <property type="term" value="F:DNA-binding transcription factor activity"/>
    <property type="evidence" value="ECO:0007669"/>
    <property type="project" value="InterPro"/>
</dbReference>
<dbReference type="EMBL" id="JAVRAA010000006">
    <property type="protein sequence ID" value="MDT0337989.1"/>
    <property type="molecule type" value="Genomic_DNA"/>
</dbReference>
<name>A0AAE4G909_9BURK</name>
<keyword evidence="3" id="KW-0238">DNA-binding</keyword>
<dbReference type="FunFam" id="1.10.10.10:FF:000001">
    <property type="entry name" value="LysR family transcriptional regulator"/>
    <property type="match status" value="1"/>
</dbReference>
<organism evidence="6">
    <name type="scientific">Herbaspirillum huttiense subsp. nephrolepidis</name>
    <dbReference type="NCBI Taxonomy" id="3075126"/>
    <lineage>
        <taxon>Bacteria</taxon>
        <taxon>Pseudomonadati</taxon>
        <taxon>Pseudomonadota</taxon>
        <taxon>Betaproteobacteria</taxon>
        <taxon>Burkholderiales</taxon>
        <taxon>Oxalobacteraceae</taxon>
        <taxon>Herbaspirillum</taxon>
    </lineage>
</organism>
<protein>
    <submittedName>
        <fullName evidence="6">LysR family transcriptional regulator</fullName>
    </submittedName>
</protein>
<evidence type="ECO:0000259" key="5">
    <source>
        <dbReference type="PROSITE" id="PS50931"/>
    </source>
</evidence>
<comment type="caution">
    <text evidence="6">The sequence shown here is derived from an EMBL/GenBank/DDBJ whole genome shotgun (WGS) entry which is preliminary data.</text>
</comment>
<proteinExistence type="inferred from homology"/>
<evidence type="ECO:0000256" key="2">
    <source>
        <dbReference type="ARBA" id="ARBA00023015"/>
    </source>
</evidence>
<dbReference type="PANTHER" id="PTHR30537:SF5">
    <property type="entry name" value="HTH-TYPE TRANSCRIPTIONAL ACTIVATOR TTDR-RELATED"/>
    <property type="match status" value="1"/>
</dbReference>
<dbReference type="GO" id="GO:0006351">
    <property type="term" value="P:DNA-templated transcription"/>
    <property type="evidence" value="ECO:0007669"/>
    <property type="project" value="TreeGrafter"/>
</dbReference>
<dbReference type="RefSeq" id="WP_310836468.1">
    <property type="nucleotide sequence ID" value="NZ_JAVLSM010000003.1"/>
</dbReference>
<dbReference type="CDD" id="cd08422">
    <property type="entry name" value="PBP2_CrgA_like"/>
    <property type="match status" value="1"/>
</dbReference>
<accession>A0AAE4G909</accession>
<feature type="domain" description="HTH lysR-type" evidence="5">
    <location>
        <begin position="1"/>
        <end position="59"/>
    </location>
</feature>
<dbReference type="InterPro" id="IPR036390">
    <property type="entry name" value="WH_DNA-bd_sf"/>
</dbReference>
<dbReference type="SUPFAM" id="SSF46785">
    <property type="entry name" value="Winged helix' DNA-binding domain"/>
    <property type="match status" value="1"/>
</dbReference>
<dbReference type="Pfam" id="PF00126">
    <property type="entry name" value="HTH_1"/>
    <property type="match status" value="1"/>
</dbReference>
<evidence type="ECO:0000313" key="6">
    <source>
        <dbReference type="EMBL" id="MDT0337989.1"/>
    </source>
</evidence>
<dbReference type="InterPro" id="IPR005119">
    <property type="entry name" value="LysR_subst-bd"/>
</dbReference>
<dbReference type="Gene3D" id="3.40.190.290">
    <property type="match status" value="1"/>
</dbReference>
<keyword evidence="2" id="KW-0805">Transcription regulation</keyword>
<dbReference type="AlphaFoldDB" id="A0AAE4G909"/>
<evidence type="ECO:0000256" key="1">
    <source>
        <dbReference type="ARBA" id="ARBA00009437"/>
    </source>
</evidence>
<dbReference type="PROSITE" id="PS50931">
    <property type="entry name" value="HTH_LYSR"/>
    <property type="match status" value="1"/>
</dbReference>
<dbReference type="Gene3D" id="1.10.10.10">
    <property type="entry name" value="Winged helix-like DNA-binding domain superfamily/Winged helix DNA-binding domain"/>
    <property type="match status" value="1"/>
</dbReference>
<dbReference type="PANTHER" id="PTHR30537">
    <property type="entry name" value="HTH-TYPE TRANSCRIPTIONAL REGULATOR"/>
    <property type="match status" value="1"/>
</dbReference>
<dbReference type="PRINTS" id="PR00039">
    <property type="entry name" value="HTHLYSR"/>
</dbReference>
<gene>
    <name evidence="6" type="ORF">RJN63_14175</name>
</gene>
<dbReference type="GO" id="GO:0043565">
    <property type="term" value="F:sequence-specific DNA binding"/>
    <property type="evidence" value="ECO:0007669"/>
    <property type="project" value="TreeGrafter"/>
</dbReference>
<keyword evidence="4" id="KW-0804">Transcription</keyword>
<dbReference type="Pfam" id="PF03466">
    <property type="entry name" value="LysR_substrate"/>
    <property type="match status" value="1"/>
</dbReference>